<reference evidence="4" key="1">
    <citation type="submission" date="2018-06" db="EMBL/GenBank/DDBJ databases">
        <title>Genome assembly of Danube salmon.</title>
        <authorList>
            <person name="Macqueen D.J."/>
            <person name="Gundappa M.K."/>
        </authorList>
    </citation>
    <scope>NUCLEOTIDE SEQUENCE [LARGE SCALE GENOMIC DNA]</scope>
</reference>
<dbReference type="GO" id="GO:0008307">
    <property type="term" value="F:structural constituent of muscle"/>
    <property type="evidence" value="ECO:0007669"/>
    <property type="project" value="TreeGrafter"/>
</dbReference>
<accession>A0A4W5NUN9</accession>
<dbReference type="InterPro" id="IPR036179">
    <property type="entry name" value="Ig-like_dom_sf"/>
</dbReference>
<reference evidence="3" key="3">
    <citation type="submission" date="2025-09" db="UniProtKB">
        <authorList>
            <consortium name="Ensembl"/>
        </authorList>
    </citation>
    <scope>IDENTIFICATION</scope>
</reference>
<reference evidence="3" key="2">
    <citation type="submission" date="2025-08" db="UniProtKB">
        <authorList>
            <consortium name="Ensembl"/>
        </authorList>
    </citation>
    <scope>IDENTIFICATION</scope>
</reference>
<dbReference type="InterPro" id="IPR013098">
    <property type="entry name" value="Ig_I-set"/>
</dbReference>
<dbReference type="PROSITE" id="PS50853">
    <property type="entry name" value="FN3"/>
    <property type="match status" value="1"/>
</dbReference>
<dbReference type="Ensembl" id="ENSHHUT00000055459.1">
    <property type="protein sequence ID" value="ENSHHUP00000053588.1"/>
    <property type="gene ID" value="ENSHHUG00000032183.1"/>
</dbReference>
<dbReference type="STRING" id="62062.ENSHHUP00000053588"/>
<evidence type="ECO:0000256" key="1">
    <source>
        <dbReference type="ARBA" id="ARBA00023319"/>
    </source>
</evidence>
<dbReference type="Pfam" id="PF07679">
    <property type="entry name" value="I-set"/>
    <property type="match status" value="1"/>
</dbReference>
<dbReference type="InterPro" id="IPR013783">
    <property type="entry name" value="Ig-like_fold"/>
</dbReference>
<feature type="domain" description="Fibronectin type-III" evidence="2">
    <location>
        <begin position="13"/>
        <end position="109"/>
    </location>
</feature>
<dbReference type="AlphaFoldDB" id="A0A4W5NUN9"/>
<evidence type="ECO:0000313" key="3">
    <source>
        <dbReference type="Ensembl" id="ENSHHUP00000053588.1"/>
    </source>
</evidence>
<dbReference type="FunFam" id="2.60.40.10:FF:000002">
    <property type="entry name" value="Titin a"/>
    <property type="match status" value="1"/>
</dbReference>
<protein>
    <recommendedName>
        <fullName evidence="2">Fibronectin type-III domain-containing protein</fullName>
    </recommendedName>
</protein>
<sequence length="211" mass="23634">FNQLFLPSVLPSPPVLPEAVDWTKESVSLSWQPPKDCGRGKIFGYLVEFSKAGEDWQKVNQTPDSCQETKFKVINLEEGEYYKFRITAVNFAGESEPAYTTDPVKAEDRLEPPELDVELGMPRELKAMARTHINLIAGIKGIPFPKVTWKKNDKDVPTRAEIEVNPLGSKLEMRYCARSDCGDYTLNVENSSGSKTATCTVLVLGKEFFGH</sequence>
<dbReference type="Pfam" id="PF00041">
    <property type="entry name" value="fn3"/>
    <property type="match status" value="1"/>
</dbReference>
<proteinExistence type="predicted"/>
<dbReference type="PANTHER" id="PTHR14340:SF13">
    <property type="entry name" value="TITIN"/>
    <property type="match status" value="1"/>
</dbReference>
<dbReference type="Gene3D" id="2.60.40.10">
    <property type="entry name" value="Immunoglobulins"/>
    <property type="match status" value="2"/>
</dbReference>
<dbReference type="GO" id="GO:0045214">
    <property type="term" value="P:sarcomere organization"/>
    <property type="evidence" value="ECO:0007669"/>
    <property type="project" value="TreeGrafter"/>
</dbReference>
<dbReference type="SUPFAM" id="SSF48726">
    <property type="entry name" value="Immunoglobulin"/>
    <property type="match status" value="1"/>
</dbReference>
<organism evidence="3 4">
    <name type="scientific">Hucho hucho</name>
    <name type="common">huchen</name>
    <dbReference type="NCBI Taxonomy" id="62062"/>
    <lineage>
        <taxon>Eukaryota</taxon>
        <taxon>Metazoa</taxon>
        <taxon>Chordata</taxon>
        <taxon>Craniata</taxon>
        <taxon>Vertebrata</taxon>
        <taxon>Euteleostomi</taxon>
        <taxon>Actinopterygii</taxon>
        <taxon>Neopterygii</taxon>
        <taxon>Teleostei</taxon>
        <taxon>Protacanthopterygii</taxon>
        <taxon>Salmoniformes</taxon>
        <taxon>Salmonidae</taxon>
        <taxon>Salmoninae</taxon>
        <taxon>Hucho</taxon>
    </lineage>
</organism>
<dbReference type="PANTHER" id="PTHR14340">
    <property type="entry name" value="MICROFIBRIL-ASSOCIATED GLYCOPROTEIN 3"/>
    <property type="match status" value="1"/>
</dbReference>
<evidence type="ECO:0000259" key="2">
    <source>
        <dbReference type="PROSITE" id="PS50853"/>
    </source>
</evidence>
<evidence type="ECO:0000313" key="4">
    <source>
        <dbReference type="Proteomes" id="UP000314982"/>
    </source>
</evidence>
<dbReference type="CDD" id="cd00063">
    <property type="entry name" value="FN3"/>
    <property type="match status" value="1"/>
</dbReference>
<dbReference type="PRINTS" id="PR00014">
    <property type="entry name" value="FNTYPEIII"/>
</dbReference>
<dbReference type="SMART" id="SM00060">
    <property type="entry name" value="FN3"/>
    <property type="match status" value="1"/>
</dbReference>
<dbReference type="FunFam" id="2.60.40.10:FF:000135">
    <property type="entry name" value="Titin a"/>
    <property type="match status" value="1"/>
</dbReference>
<keyword evidence="1" id="KW-0393">Immunoglobulin domain</keyword>
<dbReference type="GO" id="GO:0031430">
    <property type="term" value="C:M band"/>
    <property type="evidence" value="ECO:0007669"/>
    <property type="project" value="TreeGrafter"/>
</dbReference>
<keyword evidence="4" id="KW-1185">Reference proteome</keyword>
<dbReference type="Proteomes" id="UP000314982">
    <property type="component" value="Unassembled WGS sequence"/>
</dbReference>
<dbReference type="InterPro" id="IPR003961">
    <property type="entry name" value="FN3_dom"/>
</dbReference>
<dbReference type="GO" id="GO:0048738">
    <property type="term" value="P:cardiac muscle tissue development"/>
    <property type="evidence" value="ECO:0007669"/>
    <property type="project" value="TreeGrafter"/>
</dbReference>
<dbReference type="GeneTree" id="ENSGT01110000267173"/>
<dbReference type="InterPro" id="IPR036116">
    <property type="entry name" value="FN3_sf"/>
</dbReference>
<name>A0A4W5NUN9_9TELE</name>
<dbReference type="SUPFAM" id="SSF49265">
    <property type="entry name" value="Fibronectin type III"/>
    <property type="match status" value="1"/>
</dbReference>